<dbReference type="EMBL" id="AP014680">
    <property type="protein sequence ID" value="BAP85278.1"/>
    <property type="molecule type" value="Genomic_DNA"/>
</dbReference>
<proteinExistence type="predicted"/>
<organism evidence="1 2">
    <name type="scientific">Paucilactobacillus hokkaidonensis JCM 18461</name>
    <dbReference type="NCBI Taxonomy" id="1291742"/>
    <lineage>
        <taxon>Bacteria</taxon>
        <taxon>Bacillati</taxon>
        <taxon>Bacillota</taxon>
        <taxon>Bacilli</taxon>
        <taxon>Lactobacillales</taxon>
        <taxon>Lactobacillaceae</taxon>
        <taxon>Paucilactobacillus</taxon>
    </lineage>
</organism>
<dbReference type="KEGG" id="lho:LOOC260_107380"/>
<dbReference type="HOGENOM" id="CLU_2649892_0_0_9"/>
<dbReference type="Proteomes" id="UP000031620">
    <property type="component" value="Chromosome"/>
</dbReference>
<name>A0A0A1GWN8_9LACO</name>
<sequence length="76" mass="8732">MLTIKLLKYSEKMSTNKSLLREFLVGGKKSGGYLEDGLEVRVTEQLQGDHGCAHYCAMVCQYLVRGYVEVYPKIRW</sequence>
<evidence type="ECO:0000313" key="1">
    <source>
        <dbReference type="EMBL" id="BAP85278.1"/>
    </source>
</evidence>
<protein>
    <submittedName>
        <fullName evidence="1">Uncharacterized protein</fullName>
    </submittedName>
</protein>
<accession>A0A0A1GWN8</accession>
<evidence type="ECO:0000313" key="2">
    <source>
        <dbReference type="Proteomes" id="UP000031620"/>
    </source>
</evidence>
<gene>
    <name evidence="1" type="ORF">LOOC260_107380</name>
</gene>
<reference evidence="1 2" key="1">
    <citation type="submission" date="2014-11" db="EMBL/GenBank/DDBJ databases">
        <title>Complete genome sequence and analysis of Lactobacillus hokkaidonensis LOOC260T.</title>
        <authorList>
            <person name="Tanizawa Y."/>
            <person name="Tohno M."/>
            <person name="Kaminuma E."/>
            <person name="Nakamura Y."/>
            <person name="Arita M."/>
        </authorList>
    </citation>
    <scope>NUCLEOTIDE SEQUENCE [LARGE SCALE GENOMIC DNA]</scope>
    <source>
        <strain evidence="1 2">LOOC260</strain>
    </source>
</reference>
<dbReference type="STRING" id="1291742.LOOC260_107380"/>
<dbReference type="AlphaFoldDB" id="A0A0A1GWN8"/>